<evidence type="ECO:0000313" key="2">
    <source>
        <dbReference type="EMBL" id="KIJ97856.1"/>
    </source>
</evidence>
<feature type="region of interest" description="Disordered" evidence="1">
    <location>
        <begin position="74"/>
        <end position="126"/>
    </location>
</feature>
<keyword evidence="3" id="KW-1185">Reference proteome</keyword>
<dbReference type="EMBL" id="KN838682">
    <property type="protein sequence ID" value="KIJ97856.1"/>
    <property type="molecule type" value="Genomic_DNA"/>
</dbReference>
<sequence>MEAHLSQTVVLDQAGFQLNHYRASSSNFMQSSKPQPTKRPRTKTSAQLKKPKAATMTFTNPFANPSELEAIMRSSREQPNWKAAEMEGESWEGTAEENVEKYQRIMNPPPVNWPKVVGDLTGTGGD</sequence>
<protein>
    <submittedName>
        <fullName evidence="2">Uncharacterized protein</fullName>
    </submittedName>
</protein>
<reference evidence="3" key="2">
    <citation type="submission" date="2015-01" db="EMBL/GenBank/DDBJ databases">
        <title>Evolutionary Origins and Diversification of the Mycorrhizal Mutualists.</title>
        <authorList>
            <consortium name="DOE Joint Genome Institute"/>
            <consortium name="Mycorrhizal Genomics Consortium"/>
            <person name="Kohler A."/>
            <person name="Kuo A."/>
            <person name="Nagy L.G."/>
            <person name="Floudas D."/>
            <person name="Copeland A."/>
            <person name="Barry K.W."/>
            <person name="Cichocki N."/>
            <person name="Veneault-Fourrey C."/>
            <person name="LaButti K."/>
            <person name="Lindquist E.A."/>
            <person name="Lipzen A."/>
            <person name="Lundell T."/>
            <person name="Morin E."/>
            <person name="Murat C."/>
            <person name="Riley R."/>
            <person name="Ohm R."/>
            <person name="Sun H."/>
            <person name="Tunlid A."/>
            <person name="Henrissat B."/>
            <person name="Grigoriev I.V."/>
            <person name="Hibbett D.S."/>
            <person name="Martin F."/>
        </authorList>
    </citation>
    <scope>NUCLEOTIDE SEQUENCE [LARGE SCALE GENOMIC DNA]</scope>
    <source>
        <strain evidence="3">LaAM-08-1</strain>
    </source>
</reference>
<proteinExistence type="predicted"/>
<reference evidence="2 3" key="1">
    <citation type="submission" date="2014-04" db="EMBL/GenBank/DDBJ databases">
        <authorList>
            <consortium name="DOE Joint Genome Institute"/>
            <person name="Kuo A."/>
            <person name="Kohler A."/>
            <person name="Nagy L.G."/>
            <person name="Floudas D."/>
            <person name="Copeland A."/>
            <person name="Barry K.W."/>
            <person name="Cichocki N."/>
            <person name="Veneault-Fourrey C."/>
            <person name="LaButti K."/>
            <person name="Lindquist E.A."/>
            <person name="Lipzen A."/>
            <person name="Lundell T."/>
            <person name="Morin E."/>
            <person name="Murat C."/>
            <person name="Sun H."/>
            <person name="Tunlid A."/>
            <person name="Henrissat B."/>
            <person name="Grigoriev I.V."/>
            <person name="Hibbett D.S."/>
            <person name="Martin F."/>
            <person name="Nordberg H.P."/>
            <person name="Cantor M.N."/>
            <person name="Hua S.X."/>
        </authorList>
    </citation>
    <scope>NUCLEOTIDE SEQUENCE [LARGE SCALE GENOMIC DNA]</scope>
    <source>
        <strain evidence="2 3">LaAM-08-1</strain>
    </source>
</reference>
<organism evidence="2 3">
    <name type="scientific">Laccaria amethystina LaAM-08-1</name>
    <dbReference type="NCBI Taxonomy" id="1095629"/>
    <lineage>
        <taxon>Eukaryota</taxon>
        <taxon>Fungi</taxon>
        <taxon>Dikarya</taxon>
        <taxon>Basidiomycota</taxon>
        <taxon>Agaricomycotina</taxon>
        <taxon>Agaricomycetes</taxon>
        <taxon>Agaricomycetidae</taxon>
        <taxon>Agaricales</taxon>
        <taxon>Agaricineae</taxon>
        <taxon>Hydnangiaceae</taxon>
        <taxon>Laccaria</taxon>
    </lineage>
</organism>
<dbReference type="OrthoDB" id="2124139at2759"/>
<dbReference type="AlphaFoldDB" id="A0A0C9XJS4"/>
<name>A0A0C9XJS4_9AGAR</name>
<evidence type="ECO:0000313" key="3">
    <source>
        <dbReference type="Proteomes" id="UP000054477"/>
    </source>
</evidence>
<feature type="region of interest" description="Disordered" evidence="1">
    <location>
        <begin position="22"/>
        <end position="52"/>
    </location>
</feature>
<dbReference type="Proteomes" id="UP000054477">
    <property type="component" value="Unassembled WGS sequence"/>
</dbReference>
<evidence type="ECO:0000256" key="1">
    <source>
        <dbReference type="SAM" id="MobiDB-lite"/>
    </source>
</evidence>
<feature type="compositionally biased region" description="Acidic residues" evidence="1">
    <location>
        <begin position="86"/>
        <end position="97"/>
    </location>
</feature>
<gene>
    <name evidence="2" type="ORF">K443DRAFT_681223</name>
</gene>
<accession>A0A0C9XJS4</accession>
<feature type="compositionally biased region" description="Polar residues" evidence="1">
    <location>
        <begin position="22"/>
        <end position="35"/>
    </location>
</feature>
<dbReference type="HOGENOM" id="CLU_1981910_0_0_1"/>